<feature type="binding site" evidence="11">
    <location>
        <position position="41"/>
    </location>
    <ligand>
        <name>substrate</name>
    </ligand>
</feature>
<dbReference type="CDD" id="cd01170">
    <property type="entry name" value="THZ_kinase"/>
    <property type="match status" value="1"/>
</dbReference>
<keyword evidence="7 11" id="KW-0418">Kinase</keyword>
<evidence type="ECO:0000256" key="7">
    <source>
        <dbReference type="ARBA" id="ARBA00022777"/>
    </source>
</evidence>
<dbReference type="RefSeq" id="WP_348029368.1">
    <property type="nucleotide sequence ID" value="NZ_CP129113.1"/>
</dbReference>
<evidence type="ECO:0000256" key="8">
    <source>
        <dbReference type="ARBA" id="ARBA00022840"/>
    </source>
</evidence>
<evidence type="ECO:0000256" key="2">
    <source>
        <dbReference type="ARBA" id="ARBA00001946"/>
    </source>
</evidence>
<evidence type="ECO:0000256" key="3">
    <source>
        <dbReference type="ARBA" id="ARBA00004868"/>
    </source>
</evidence>
<dbReference type="Pfam" id="PF02110">
    <property type="entry name" value="HK"/>
    <property type="match status" value="1"/>
</dbReference>
<evidence type="ECO:0000313" key="12">
    <source>
        <dbReference type="EMBL" id="WLV25577.1"/>
    </source>
</evidence>
<name>A0ABY9KYW7_9BACI</name>
<keyword evidence="10 11" id="KW-0784">Thiamine biosynthesis</keyword>
<keyword evidence="9 11" id="KW-0460">Magnesium</keyword>
<evidence type="ECO:0000256" key="10">
    <source>
        <dbReference type="ARBA" id="ARBA00022977"/>
    </source>
</evidence>
<dbReference type="HAMAP" id="MF_00228">
    <property type="entry name" value="Thz_kinase"/>
    <property type="match status" value="1"/>
</dbReference>
<evidence type="ECO:0000256" key="9">
    <source>
        <dbReference type="ARBA" id="ARBA00022842"/>
    </source>
</evidence>
<sequence length="261" mass="27735">MEQKILDQVRAHTPLIHHLTNQVVMNFSANGLLSFGGTPIMAKYIESAPEITTKSNAVLLNMGTLTRIDIETYVKTGQTANELGIPVVFDPVGIAGSVFNKEAGKTILDNVKMDVIKGNAGEMAYLADIPWQTRGVDAIGSGDAEKVALTVAKKYGTAAVVTGEIDYIAVGKDTFKNRTGHPLLEKITGGGCLLGSIIAACLTVKADTIKKIGTAVAFYGLAAQHAANHPQVHGPGTFLPYFIDALSYDILDMKEGFSNDI</sequence>
<evidence type="ECO:0000256" key="4">
    <source>
        <dbReference type="ARBA" id="ARBA00022679"/>
    </source>
</evidence>
<keyword evidence="13" id="KW-1185">Reference proteome</keyword>
<keyword evidence="8 11" id="KW-0067">ATP-binding</keyword>
<comment type="similarity">
    <text evidence="11">Belongs to the Thz kinase family.</text>
</comment>
<comment type="catalytic activity">
    <reaction evidence="1 11">
        <text>5-(2-hydroxyethyl)-4-methylthiazole + ATP = 4-methyl-5-(2-phosphooxyethyl)-thiazole + ADP + H(+)</text>
        <dbReference type="Rhea" id="RHEA:24212"/>
        <dbReference type="ChEBI" id="CHEBI:15378"/>
        <dbReference type="ChEBI" id="CHEBI:17957"/>
        <dbReference type="ChEBI" id="CHEBI:30616"/>
        <dbReference type="ChEBI" id="CHEBI:58296"/>
        <dbReference type="ChEBI" id="CHEBI:456216"/>
        <dbReference type="EC" id="2.7.1.50"/>
    </reaction>
</comment>
<evidence type="ECO:0000256" key="6">
    <source>
        <dbReference type="ARBA" id="ARBA00022741"/>
    </source>
</evidence>
<dbReference type="PRINTS" id="PR01099">
    <property type="entry name" value="HYETHTZKNASE"/>
</dbReference>
<feature type="binding site" evidence="11">
    <location>
        <position position="189"/>
    </location>
    <ligand>
        <name>substrate</name>
    </ligand>
</feature>
<dbReference type="NCBIfam" id="NF006830">
    <property type="entry name" value="PRK09355.1"/>
    <property type="match status" value="1"/>
</dbReference>
<dbReference type="EMBL" id="CP129113">
    <property type="protein sequence ID" value="WLV25577.1"/>
    <property type="molecule type" value="Genomic_DNA"/>
</dbReference>
<gene>
    <name evidence="11 12" type="primary">thiM</name>
    <name evidence="12" type="ORF">QR721_05055</name>
</gene>
<reference evidence="12" key="1">
    <citation type="submission" date="2023-06" db="EMBL/GenBank/DDBJ databases">
        <title>A Treasure from Seagulls: Isolation and Description of Aciduricobacillus qingdaonensis gen. nov., sp. nov., a Rare Obligately Uric Acid-utilizing Member in the Family Bacillaceae.</title>
        <authorList>
            <person name="Liu W."/>
            <person name="Wang B."/>
        </authorList>
    </citation>
    <scope>NUCLEOTIDE SEQUENCE</scope>
    <source>
        <strain evidence="12">44XB</strain>
    </source>
</reference>
<keyword evidence="4 11" id="KW-0808">Transferase</keyword>
<comment type="pathway">
    <text evidence="3 11">Cofactor biosynthesis; thiamine diphosphate biosynthesis; 4-methyl-5-(2-phosphoethyl)-thiazole from 5-(2-hydroxyethyl)-4-methylthiazole: step 1/1.</text>
</comment>
<comment type="function">
    <text evidence="11">Catalyzes the phosphorylation of the hydroxyl group of 4-methyl-5-beta-hydroxyethylthiazole (THZ).</text>
</comment>
<evidence type="ECO:0000313" key="13">
    <source>
        <dbReference type="Proteomes" id="UP001180087"/>
    </source>
</evidence>
<dbReference type="GO" id="GO:0004417">
    <property type="term" value="F:hydroxyethylthiazole kinase activity"/>
    <property type="evidence" value="ECO:0007669"/>
    <property type="project" value="UniProtKB-EC"/>
</dbReference>
<keyword evidence="6 11" id="KW-0547">Nucleotide-binding</keyword>
<dbReference type="PIRSF" id="PIRSF000513">
    <property type="entry name" value="Thz_kinase"/>
    <property type="match status" value="1"/>
</dbReference>
<evidence type="ECO:0000256" key="11">
    <source>
        <dbReference type="HAMAP-Rule" id="MF_00228"/>
    </source>
</evidence>
<accession>A0ABY9KYW7</accession>
<dbReference type="SUPFAM" id="SSF53613">
    <property type="entry name" value="Ribokinase-like"/>
    <property type="match status" value="1"/>
</dbReference>
<feature type="binding site" evidence="11">
    <location>
        <position position="117"/>
    </location>
    <ligand>
        <name>ATP</name>
        <dbReference type="ChEBI" id="CHEBI:30616"/>
    </ligand>
</feature>
<evidence type="ECO:0000256" key="5">
    <source>
        <dbReference type="ARBA" id="ARBA00022723"/>
    </source>
</evidence>
<proteinExistence type="inferred from homology"/>
<dbReference type="InterPro" id="IPR029056">
    <property type="entry name" value="Ribokinase-like"/>
</dbReference>
<protein>
    <recommendedName>
        <fullName evidence="11">Hydroxyethylthiazole kinase</fullName>
        <ecNumber evidence="11">2.7.1.50</ecNumber>
    </recommendedName>
    <alternativeName>
        <fullName evidence="11">4-methyl-5-beta-hydroxyethylthiazole kinase</fullName>
        <shortName evidence="11">TH kinase</shortName>
        <shortName evidence="11">Thz kinase</shortName>
    </alternativeName>
</protein>
<comment type="cofactor">
    <cofactor evidence="2 11">
        <name>Mg(2+)</name>
        <dbReference type="ChEBI" id="CHEBI:18420"/>
    </cofactor>
</comment>
<dbReference type="Gene3D" id="3.40.1190.20">
    <property type="match status" value="1"/>
</dbReference>
<organism evidence="12 13">
    <name type="scientific">Aciduricibacillus chroicocephali</name>
    <dbReference type="NCBI Taxonomy" id="3054939"/>
    <lineage>
        <taxon>Bacteria</taxon>
        <taxon>Bacillati</taxon>
        <taxon>Bacillota</taxon>
        <taxon>Bacilli</taxon>
        <taxon>Bacillales</taxon>
        <taxon>Bacillaceae</taxon>
        <taxon>Aciduricibacillus</taxon>
    </lineage>
</organism>
<evidence type="ECO:0000256" key="1">
    <source>
        <dbReference type="ARBA" id="ARBA00001771"/>
    </source>
</evidence>
<dbReference type="EC" id="2.7.1.50" evidence="11"/>
<dbReference type="InterPro" id="IPR000417">
    <property type="entry name" value="Hyethyz_kinase"/>
</dbReference>
<keyword evidence="5 11" id="KW-0479">Metal-binding</keyword>
<feature type="binding site" evidence="11">
    <location>
        <position position="162"/>
    </location>
    <ligand>
        <name>ATP</name>
        <dbReference type="ChEBI" id="CHEBI:30616"/>
    </ligand>
</feature>
<dbReference type="Proteomes" id="UP001180087">
    <property type="component" value="Chromosome"/>
</dbReference>